<dbReference type="EMBL" id="MN739512">
    <property type="protein sequence ID" value="QHT09534.1"/>
    <property type="molecule type" value="Genomic_DNA"/>
</dbReference>
<accession>A0A6C0D0B5</accession>
<sequence>MSVNDNNLFNNEVVKNAIKALSPEDVQRYKNIGKELYGTVNFPEAKVLNNIPPPMAESCAYVIEGIKSGLHPSMLSENEKALLFDVYGKGWWTKYGYVEEDLERIVTTSFAHCNSEEK</sequence>
<reference evidence="1" key="1">
    <citation type="journal article" date="2020" name="Nature">
        <title>Giant virus diversity and host interactions through global metagenomics.</title>
        <authorList>
            <person name="Schulz F."/>
            <person name="Roux S."/>
            <person name="Paez-Espino D."/>
            <person name="Jungbluth S."/>
            <person name="Walsh D.A."/>
            <person name="Denef V.J."/>
            <person name="McMahon K.D."/>
            <person name="Konstantinidis K.T."/>
            <person name="Eloe-Fadrosh E.A."/>
            <person name="Kyrpides N.C."/>
            <person name="Woyke T."/>
        </authorList>
    </citation>
    <scope>NUCLEOTIDE SEQUENCE</scope>
    <source>
        <strain evidence="1">GVMAG-M-3300023174-102</strain>
    </source>
</reference>
<dbReference type="AlphaFoldDB" id="A0A6C0D0B5"/>
<organism evidence="1">
    <name type="scientific">viral metagenome</name>
    <dbReference type="NCBI Taxonomy" id="1070528"/>
    <lineage>
        <taxon>unclassified sequences</taxon>
        <taxon>metagenomes</taxon>
        <taxon>organismal metagenomes</taxon>
    </lineage>
</organism>
<protein>
    <submittedName>
        <fullName evidence="1">Uncharacterized protein</fullName>
    </submittedName>
</protein>
<name>A0A6C0D0B5_9ZZZZ</name>
<evidence type="ECO:0000313" key="1">
    <source>
        <dbReference type="EMBL" id="QHT09534.1"/>
    </source>
</evidence>
<proteinExistence type="predicted"/>